<feature type="domain" description="BAH" evidence="4">
    <location>
        <begin position="38"/>
        <end position="163"/>
    </location>
</feature>
<dbReference type="EMBL" id="CM001219">
    <property type="protein sequence ID" value="AES73848.1"/>
    <property type="molecule type" value="Genomic_DNA"/>
</dbReference>
<evidence type="ECO:0000259" key="4">
    <source>
        <dbReference type="PROSITE" id="PS51038"/>
    </source>
</evidence>
<feature type="compositionally biased region" description="Polar residues" evidence="2">
    <location>
        <begin position="417"/>
        <end position="426"/>
    </location>
</feature>
<feature type="region of interest" description="Disordered" evidence="2">
    <location>
        <begin position="336"/>
        <end position="371"/>
    </location>
</feature>
<feature type="compositionally biased region" description="Low complexity" evidence="2">
    <location>
        <begin position="278"/>
        <end position="290"/>
    </location>
</feature>
<feature type="domain" description="RRM" evidence="3">
    <location>
        <begin position="506"/>
        <end position="589"/>
    </location>
</feature>
<protein>
    <submittedName>
        <fullName evidence="5">Bromo-adjacent-like (BAH) domain protein</fullName>
    </submittedName>
    <submittedName>
        <fullName evidence="6">Putative BAH domain, nucleotide-binding alpha-beta plait domain-containing protein</fullName>
    </submittedName>
</protein>
<organism evidence="5 8">
    <name type="scientific">Medicago truncatula</name>
    <name type="common">Barrel medic</name>
    <name type="synonym">Medicago tribuloides</name>
    <dbReference type="NCBI Taxonomy" id="3880"/>
    <lineage>
        <taxon>Eukaryota</taxon>
        <taxon>Viridiplantae</taxon>
        <taxon>Streptophyta</taxon>
        <taxon>Embryophyta</taxon>
        <taxon>Tracheophyta</taxon>
        <taxon>Spermatophyta</taxon>
        <taxon>Magnoliopsida</taxon>
        <taxon>eudicotyledons</taxon>
        <taxon>Gunneridae</taxon>
        <taxon>Pentapetalae</taxon>
        <taxon>rosids</taxon>
        <taxon>fabids</taxon>
        <taxon>Fabales</taxon>
        <taxon>Fabaceae</taxon>
        <taxon>Papilionoideae</taxon>
        <taxon>50 kb inversion clade</taxon>
        <taxon>NPAAA clade</taxon>
        <taxon>Hologalegina</taxon>
        <taxon>IRL clade</taxon>
        <taxon>Trifolieae</taxon>
        <taxon>Medicago</taxon>
    </lineage>
</organism>
<feature type="region of interest" description="Disordered" evidence="2">
    <location>
        <begin position="240"/>
        <end position="290"/>
    </location>
</feature>
<feature type="compositionally biased region" description="Basic and acidic residues" evidence="2">
    <location>
        <begin position="427"/>
        <end position="447"/>
    </location>
</feature>
<evidence type="ECO:0000259" key="3">
    <source>
        <dbReference type="PROSITE" id="PS50102"/>
    </source>
</evidence>
<dbReference type="KEGG" id="mtr:11436097"/>
<dbReference type="ExpressionAtlas" id="G7J2X9">
    <property type="expression patterns" value="differential"/>
</dbReference>
<proteinExistence type="predicted"/>
<accession>G7J2X9</accession>
<dbReference type="PROSITE" id="PS50102">
    <property type="entry name" value="RRM"/>
    <property type="match status" value="1"/>
</dbReference>
<feature type="compositionally biased region" description="Polar residues" evidence="2">
    <location>
        <begin position="354"/>
        <end position="364"/>
    </location>
</feature>
<reference evidence="9" key="4">
    <citation type="journal article" date="2018" name="Nat. Plants">
        <title>Whole-genome landscape of Medicago truncatula symbiotic genes.</title>
        <authorList>
            <person name="Pecrix Y."/>
            <person name="Staton S.E."/>
            <person name="Sallet E."/>
            <person name="Lelandais-Briere C."/>
            <person name="Moreau S."/>
            <person name="Carrere S."/>
            <person name="Blein T."/>
            <person name="Jardinaud M.F."/>
            <person name="Latrasse D."/>
            <person name="Zouine M."/>
            <person name="Zahm M."/>
            <person name="Kreplak J."/>
            <person name="Mayjonade B."/>
            <person name="Satge C."/>
            <person name="Perez M."/>
            <person name="Cauet S."/>
            <person name="Marande W."/>
            <person name="Chantry-Darmon C."/>
            <person name="Lopez-Roques C."/>
            <person name="Bouchez O."/>
            <person name="Berard A."/>
            <person name="Debelle F."/>
            <person name="Munos S."/>
            <person name="Bendahmane A."/>
            <person name="Berges H."/>
            <person name="Niebel A."/>
            <person name="Buitink J."/>
            <person name="Frugier F."/>
            <person name="Benhamed M."/>
            <person name="Crespi M."/>
            <person name="Gouzy J."/>
            <person name="Gamas P."/>
        </authorList>
    </citation>
    <scope>NUCLEOTIDE SEQUENCE [LARGE SCALE GENOMIC DNA]</scope>
    <source>
        <strain evidence="9">cv. Jemalong A17</strain>
    </source>
</reference>
<dbReference type="EMBL" id="PSQE01000003">
    <property type="protein sequence ID" value="RHN70802.1"/>
    <property type="molecule type" value="Genomic_DNA"/>
</dbReference>
<dbReference type="AlphaFoldDB" id="G7J2X9"/>
<dbReference type="SMART" id="SM00439">
    <property type="entry name" value="BAH"/>
    <property type="match status" value="1"/>
</dbReference>
<gene>
    <name evidence="7" type="primary">11436097</name>
    <name evidence="5" type="ordered locus">MTR_3g109470</name>
    <name evidence="6" type="ORF">MtrunA17_Chr3g0139421</name>
</gene>
<sequence length="672" mass="76117">MVEDANDKDPEFKWGKHKCFGGKKREVNFYESFTYDGVHYTLYDSVYLYKEGEREPFIGKVIKIWENANKSKKVKILWFFRPCEIFNFLQGYEPVENELFLASGEGLGLTNINPLEAIAGKCNVVCISKDNRNPPPPDKDLQNADFVCYRFFDVGQHKILDKVDDKIAGIEVKNIFNNLYSQKLGGFSKLGLDEKQVGVKVTESNEAVALSSKKNNKHLIEKLDGKCFDNVDFKPSLGEKRTSSLGLKDTSKSNGGLHSISRDKTLPQAKEKENGVNKASLVKQKSSSKLSHCSSDGLEIVGMSKIGGNVSIDKTVLKSKFDSEMGGRNVVGVSDRHINKRLGEGNTSEKDKYNFSSAKTTNNVKNRRDVDVKEVPSKKLKIDTTSVKLSSDKLADMQINKRLEERKASFKEKYGVSSRTNHVQNQRNHDDDVKEAPSKKLKIDTMHTKLSSGKLRKESSTTSPNLEHKQDYSVTDVTQRPDVDRSKWFKPMPWEERMKDAYEQGRLVLLENLDPSLTSSEVQDIILDGFKERCTAKLIQKTAYSSPNSGQAFAIFKRKEAAESVIRNLEEGCFLMSNGRPLVGSFGRLPCIPEKKPTFYGHHVIDQLRLQTQREMKDAISTSHCSQPNNIEYDMAVEWCLLQERADKSWRKLYQRQGGELSKLKAKLKSKL</sequence>
<dbReference type="PROSITE" id="PS51038">
    <property type="entry name" value="BAH"/>
    <property type="match status" value="1"/>
</dbReference>
<dbReference type="GO" id="GO:0003682">
    <property type="term" value="F:chromatin binding"/>
    <property type="evidence" value="ECO:0007669"/>
    <property type="project" value="InterPro"/>
</dbReference>
<evidence type="ECO:0000313" key="9">
    <source>
        <dbReference type="Proteomes" id="UP000265566"/>
    </source>
</evidence>
<dbReference type="OMA" id="KIWQQNQ"/>
<dbReference type="STRING" id="3880.G7J2X9"/>
<dbReference type="Proteomes" id="UP000265566">
    <property type="component" value="Chromosome 3"/>
</dbReference>
<feature type="region of interest" description="Disordered" evidence="2">
    <location>
        <begin position="410"/>
        <end position="478"/>
    </location>
</feature>
<evidence type="ECO:0000313" key="7">
    <source>
        <dbReference type="EnsemblPlants" id="AES73848"/>
    </source>
</evidence>
<dbReference type="EnsemblPlants" id="AES73848">
    <property type="protein sequence ID" value="AES73848"/>
    <property type="gene ID" value="MTR_3g109470"/>
</dbReference>
<reference evidence="7" key="3">
    <citation type="submission" date="2015-04" db="UniProtKB">
        <authorList>
            <consortium name="EnsemblPlants"/>
        </authorList>
    </citation>
    <scope>IDENTIFICATION</scope>
    <source>
        <strain evidence="7">cv. Jemalong A17</strain>
    </source>
</reference>
<dbReference type="PANTHER" id="PTHR47073">
    <property type="entry name" value="PROTEIN ANTI-SILENCING 1"/>
    <property type="match status" value="1"/>
</dbReference>
<dbReference type="eggNOG" id="ENOG502QSH0">
    <property type="taxonomic scope" value="Eukaryota"/>
</dbReference>
<dbReference type="GO" id="GO:0003723">
    <property type="term" value="F:RNA binding"/>
    <property type="evidence" value="ECO:0000318"/>
    <property type="project" value="GO_Central"/>
</dbReference>
<reference evidence="5 8" key="1">
    <citation type="journal article" date="2011" name="Nature">
        <title>The Medicago genome provides insight into the evolution of rhizobial symbioses.</title>
        <authorList>
            <person name="Young N.D."/>
            <person name="Debelle F."/>
            <person name="Oldroyd G.E."/>
            <person name="Geurts R."/>
            <person name="Cannon S.B."/>
            <person name="Udvardi M.K."/>
            <person name="Benedito V.A."/>
            <person name="Mayer K.F."/>
            <person name="Gouzy J."/>
            <person name="Schoof H."/>
            <person name="Van de Peer Y."/>
            <person name="Proost S."/>
            <person name="Cook D.R."/>
            <person name="Meyers B.C."/>
            <person name="Spannagl M."/>
            <person name="Cheung F."/>
            <person name="De Mita S."/>
            <person name="Krishnakumar V."/>
            <person name="Gundlach H."/>
            <person name="Zhou S."/>
            <person name="Mudge J."/>
            <person name="Bharti A.K."/>
            <person name="Murray J.D."/>
            <person name="Naoumkina M.A."/>
            <person name="Rosen B."/>
            <person name="Silverstein K.A."/>
            <person name="Tang H."/>
            <person name="Rombauts S."/>
            <person name="Zhao P.X."/>
            <person name="Zhou P."/>
            <person name="Barbe V."/>
            <person name="Bardou P."/>
            <person name="Bechner M."/>
            <person name="Bellec A."/>
            <person name="Berger A."/>
            <person name="Berges H."/>
            <person name="Bidwell S."/>
            <person name="Bisseling T."/>
            <person name="Choisne N."/>
            <person name="Couloux A."/>
            <person name="Denny R."/>
            <person name="Deshpande S."/>
            <person name="Dai X."/>
            <person name="Doyle J.J."/>
            <person name="Dudez A.M."/>
            <person name="Farmer A.D."/>
            <person name="Fouteau S."/>
            <person name="Franken C."/>
            <person name="Gibelin C."/>
            <person name="Gish J."/>
            <person name="Goldstein S."/>
            <person name="Gonzalez A.J."/>
            <person name="Green P.J."/>
            <person name="Hallab A."/>
            <person name="Hartog M."/>
            <person name="Hua A."/>
            <person name="Humphray S.J."/>
            <person name="Jeong D.H."/>
            <person name="Jing Y."/>
            <person name="Jocker A."/>
            <person name="Kenton S.M."/>
            <person name="Kim D.J."/>
            <person name="Klee K."/>
            <person name="Lai H."/>
            <person name="Lang C."/>
            <person name="Lin S."/>
            <person name="Macmil S.L."/>
            <person name="Magdelenat G."/>
            <person name="Matthews L."/>
            <person name="McCorrison J."/>
            <person name="Monaghan E.L."/>
            <person name="Mun J.H."/>
            <person name="Najar F.Z."/>
            <person name="Nicholson C."/>
            <person name="Noirot C."/>
            <person name="O'Bleness M."/>
            <person name="Paule C.R."/>
            <person name="Poulain J."/>
            <person name="Prion F."/>
            <person name="Qin B."/>
            <person name="Qu C."/>
            <person name="Retzel E.F."/>
            <person name="Riddle C."/>
            <person name="Sallet E."/>
            <person name="Samain S."/>
            <person name="Samson N."/>
            <person name="Sanders I."/>
            <person name="Saurat O."/>
            <person name="Scarpelli C."/>
            <person name="Schiex T."/>
            <person name="Segurens B."/>
            <person name="Severin A.J."/>
            <person name="Sherrier D.J."/>
            <person name="Shi R."/>
            <person name="Sims S."/>
            <person name="Singer S.R."/>
            <person name="Sinharoy S."/>
            <person name="Sterck L."/>
            <person name="Viollet A."/>
            <person name="Wang B.B."/>
            <person name="Wang K."/>
            <person name="Wang M."/>
            <person name="Wang X."/>
            <person name="Warfsmann J."/>
            <person name="Weissenbach J."/>
            <person name="White D.D."/>
            <person name="White J.D."/>
            <person name="Wiley G.B."/>
            <person name="Wincker P."/>
            <person name="Xing Y."/>
            <person name="Yang L."/>
            <person name="Yao Z."/>
            <person name="Ying F."/>
            <person name="Zhai J."/>
            <person name="Zhou L."/>
            <person name="Zuber A."/>
            <person name="Denarie J."/>
            <person name="Dixon R.A."/>
            <person name="May G.D."/>
            <person name="Schwartz D.C."/>
            <person name="Rogers J."/>
            <person name="Quetier F."/>
            <person name="Town C.D."/>
            <person name="Roe B.A."/>
        </authorList>
    </citation>
    <scope>NUCLEOTIDE SEQUENCE [LARGE SCALE GENOMIC DNA]</scope>
    <source>
        <strain evidence="5">A17</strain>
        <strain evidence="7 8">cv. Jemalong A17</strain>
    </source>
</reference>
<dbReference type="Gramene" id="rna19419">
    <property type="protein sequence ID" value="RHN70802.1"/>
    <property type="gene ID" value="gene19419"/>
</dbReference>
<feature type="compositionally biased region" description="Basic and acidic residues" evidence="2">
    <location>
        <begin position="260"/>
        <end position="275"/>
    </location>
</feature>
<dbReference type="InterPro" id="IPR001025">
    <property type="entry name" value="BAH_dom"/>
</dbReference>
<evidence type="ECO:0000256" key="2">
    <source>
        <dbReference type="SAM" id="MobiDB-lite"/>
    </source>
</evidence>
<dbReference type="Proteomes" id="UP000002051">
    <property type="component" value="Chromosome 3"/>
</dbReference>
<keyword evidence="8" id="KW-1185">Reference proteome</keyword>
<dbReference type="Pfam" id="PF01426">
    <property type="entry name" value="BAH"/>
    <property type="match status" value="1"/>
</dbReference>
<evidence type="ECO:0000256" key="1">
    <source>
        <dbReference type="PROSITE-ProRule" id="PRU00176"/>
    </source>
</evidence>
<evidence type="ECO:0000313" key="8">
    <source>
        <dbReference type="Proteomes" id="UP000002051"/>
    </source>
</evidence>
<dbReference type="FunFam" id="2.30.30.490:FF:000017">
    <property type="entry name" value="Bromo-adjacent homology (BAH) domain-containing protein"/>
    <property type="match status" value="1"/>
</dbReference>
<dbReference type="OrthoDB" id="1896853at2759"/>
<keyword evidence="1" id="KW-0694">RNA-binding</keyword>
<evidence type="ECO:0000313" key="6">
    <source>
        <dbReference type="EMBL" id="RHN70802.1"/>
    </source>
</evidence>
<dbReference type="PANTHER" id="PTHR47073:SF2">
    <property type="entry name" value="PROTEIN ANTI-SILENCING 1"/>
    <property type="match status" value="1"/>
</dbReference>
<feature type="compositionally biased region" description="Basic and acidic residues" evidence="2">
    <location>
        <begin position="336"/>
        <end position="353"/>
    </location>
</feature>
<reference evidence="6" key="5">
    <citation type="journal article" date="2018" name="Nat. Plants">
        <title>Whole-genome landscape of Medicago truncatula symbiotic genes.</title>
        <authorList>
            <person name="Pecrix Y."/>
            <person name="Gamas P."/>
            <person name="Carrere S."/>
        </authorList>
    </citation>
    <scope>NUCLEOTIDE SEQUENCE</scope>
    <source>
        <tissue evidence="6">Leaves</tissue>
    </source>
</reference>
<dbReference type="InterPro" id="IPR000504">
    <property type="entry name" value="RRM_dom"/>
</dbReference>
<dbReference type="Gene3D" id="2.30.30.490">
    <property type="match status" value="1"/>
</dbReference>
<evidence type="ECO:0000313" key="5">
    <source>
        <dbReference type="EMBL" id="AES73848.1"/>
    </source>
</evidence>
<dbReference type="PaxDb" id="3880-AES73848"/>
<reference evidence="5 8" key="2">
    <citation type="journal article" date="2014" name="BMC Genomics">
        <title>An improved genome release (version Mt4.0) for the model legume Medicago truncatula.</title>
        <authorList>
            <person name="Tang H."/>
            <person name="Krishnakumar V."/>
            <person name="Bidwell S."/>
            <person name="Rosen B."/>
            <person name="Chan A."/>
            <person name="Zhou S."/>
            <person name="Gentzbittel L."/>
            <person name="Childs K.L."/>
            <person name="Yandell M."/>
            <person name="Gundlach H."/>
            <person name="Mayer K.F."/>
            <person name="Schwartz D.C."/>
            <person name="Town C.D."/>
        </authorList>
    </citation>
    <scope>GENOME REANNOTATION</scope>
    <source>
        <strain evidence="7 8">cv. Jemalong A17</strain>
    </source>
</reference>
<dbReference type="HOGENOM" id="CLU_021338_0_0_1"/>
<name>G7J2X9_MEDTR</name>
<dbReference type="InterPro" id="IPR043151">
    <property type="entry name" value="BAH_sf"/>
</dbReference>